<keyword evidence="4" id="KW-0413">Isomerase</keyword>
<dbReference type="STRING" id="1094508.Tsac_2645"/>
<proteinExistence type="inferred from homology"/>
<dbReference type="SUPFAM" id="SSF63965">
    <property type="entry name" value="Precorrin-8X methylmutase CbiC/CobH"/>
    <property type="match status" value="1"/>
</dbReference>
<dbReference type="Proteomes" id="UP000006178">
    <property type="component" value="Chromosome"/>
</dbReference>
<evidence type="ECO:0000313" key="6">
    <source>
        <dbReference type="EMBL" id="AFK87641.1"/>
    </source>
</evidence>
<evidence type="ECO:0000259" key="5">
    <source>
        <dbReference type="Pfam" id="PF02570"/>
    </source>
</evidence>
<reference evidence="6 7" key="1">
    <citation type="journal article" date="2014" name="Appl. Environ. Microbiol.">
        <title>Profile of Secreted Hydrolases, Associated Proteins, and SlpA in Thermoanaerobacterium saccharolyticum during the Degradation of Hemicellulose.</title>
        <authorList>
            <person name="Currie D.H."/>
            <person name="Guss A.M."/>
            <person name="Herring C.D."/>
            <person name="Giannone R.J."/>
            <person name="Johnson C.M."/>
            <person name="Lankford P.K."/>
            <person name="Brown S.D."/>
            <person name="Hettich R.L."/>
            <person name="Lynd L.R."/>
        </authorList>
    </citation>
    <scope>NUCLEOTIDE SEQUENCE [LARGE SCALE GENOMIC DNA]</scope>
    <source>
        <strain evidence="7">DSM 8691 / JW/SL-YS485</strain>
    </source>
</reference>
<protein>
    <submittedName>
        <fullName evidence="6">Precorrin-8X methylmutase CbiC/CobH</fullName>
    </submittedName>
</protein>
<keyword evidence="7" id="KW-1185">Reference proteome</keyword>
<dbReference type="InterPro" id="IPR036588">
    <property type="entry name" value="CobH/CbiC_sf"/>
</dbReference>
<dbReference type="AlphaFoldDB" id="I3VYP6"/>
<evidence type="ECO:0000313" key="7">
    <source>
        <dbReference type="Proteomes" id="UP000006178"/>
    </source>
</evidence>
<name>I3VYP6_THESW</name>
<evidence type="ECO:0000256" key="2">
    <source>
        <dbReference type="ARBA" id="ARBA00009774"/>
    </source>
</evidence>
<dbReference type="PANTHER" id="PTHR43588">
    <property type="entry name" value="COBALT-PRECORRIN-8 METHYLMUTASE"/>
    <property type="match status" value="1"/>
</dbReference>
<organism evidence="6 7">
    <name type="scientific">Thermoanaerobacterium saccharolyticum (strain DSM 8691 / JW/SL-YS485)</name>
    <dbReference type="NCBI Taxonomy" id="1094508"/>
    <lineage>
        <taxon>Bacteria</taxon>
        <taxon>Bacillati</taxon>
        <taxon>Bacillota</taxon>
        <taxon>Clostridia</taxon>
        <taxon>Thermoanaerobacterales</taxon>
        <taxon>Thermoanaerobacteraceae</taxon>
        <taxon>Thermoanaerobacterium</taxon>
    </lineage>
</organism>
<dbReference type="InterPro" id="IPR003722">
    <property type="entry name" value="Cbl_synth_CobH/CbiC"/>
</dbReference>
<dbReference type="BioCyc" id="TSAC1094508:GLMA-2693-MONOMER"/>
<dbReference type="eggNOG" id="COG2082">
    <property type="taxonomic scope" value="Bacteria"/>
</dbReference>
<dbReference type="UniPathway" id="UPA00148"/>
<evidence type="ECO:0000256" key="3">
    <source>
        <dbReference type="ARBA" id="ARBA00022573"/>
    </source>
</evidence>
<feature type="domain" description="Cobalamin biosynthesis precorrin-8X methylmutase CobH/CbiC" evidence="5">
    <location>
        <begin position="10"/>
        <end position="204"/>
    </location>
</feature>
<comment type="pathway">
    <text evidence="1">Cofactor biosynthesis; adenosylcobalamin biosynthesis.</text>
</comment>
<sequence length="207" mass="22970">MNYIKDPYRIEEKSFEIIGKNIDESKFNEKELLIIKRVIHATADYDYSNIIKFSDKAIESTLYALKCGSHIVSDTKMLEAGINKSALKKVGSEVKSYIDLPETMEISRKCNITRSMAAIEIAIKDEKNKIFAIGNAPTALFRLIELVKDGMVYPSVIIGVPVGFVGAKEAKEELKKLNVPYIVTEGAKGGTTVAAAIVNSLLYMIDR</sequence>
<gene>
    <name evidence="6" type="ordered locus">Tsac_2645</name>
</gene>
<comment type="similarity">
    <text evidence="2">Belongs to the CobH/CbiC family.</text>
</comment>
<evidence type="ECO:0000256" key="4">
    <source>
        <dbReference type="ARBA" id="ARBA00023235"/>
    </source>
</evidence>
<keyword evidence="3" id="KW-0169">Cobalamin biosynthesis</keyword>
<accession>I3VYP6</accession>
<dbReference type="KEGG" id="tsh:Tsac_2645"/>
<dbReference type="PATRIC" id="fig|1094508.3.peg.2682"/>
<dbReference type="RefSeq" id="WP_014759466.1">
    <property type="nucleotide sequence ID" value="NC_017992.1"/>
</dbReference>
<dbReference type="Gene3D" id="3.40.50.10230">
    <property type="entry name" value="Cobalamin biosynthesis CobH/CbiC, precorrin-8X methylmutase"/>
    <property type="match status" value="1"/>
</dbReference>
<evidence type="ECO:0000256" key="1">
    <source>
        <dbReference type="ARBA" id="ARBA00004953"/>
    </source>
</evidence>
<dbReference type="Pfam" id="PF02570">
    <property type="entry name" value="CbiC"/>
    <property type="match status" value="1"/>
</dbReference>
<dbReference type="GO" id="GO:0009236">
    <property type="term" value="P:cobalamin biosynthetic process"/>
    <property type="evidence" value="ECO:0007669"/>
    <property type="project" value="UniProtKB-UniPathway"/>
</dbReference>
<dbReference type="PANTHER" id="PTHR43588:SF1">
    <property type="entry name" value="COBALT-PRECORRIN-8 METHYLMUTASE"/>
    <property type="match status" value="1"/>
</dbReference>
<dbReference type="GO" id="GO:0016993">
    <property type="term" value="F:precorrin-8X methylmutase activity"/>
    <property type="evidence" value="ECO:0007669"/>
    <property type="project" value="InterPro"/>
</dbReference>
<dbReference type="EMBL" id="CP003184">
    <property type="protein sequence ID" value="AFK87641.1"/>
    <property type="molecule type" value="Genomic_DNA"/>
</dbReference>